<keyword evidence="2" id="KW-1185">Reference proteome</keyword>
<dbReference type="Proteomes" id="UP000054217">
    <property type="component" value="Unassembled WGS sequence"/>
</dbReference>
<dbReference type="HOGENOM" id="CLU_2427943_0_0_1"/>
<sequence length="91" mass="10026">MKFCLDFALRSTPAVLTALVKRWACFGLQVKSECGMTRDSPIMIVKVLRSHASHSTETESKCIREHVSIIRACDIGGAKVNGSPFLTPYVL</sequence>
<organism evidence="1 2">
    <name type="scientific">Pisolithus tinctorius Marx 270</name>
    <dbReference type="NCBI Taxonomy" id="870435"/>
    <lineage>
        <taxon>Eukaryota</taxon>
        <taxon>Fungi</taxon>
        <taxon>Dikarya</taxon>
        <taxon>Basidiomycota</taxon>
        <taxon>Agaricomycotina</taxon>
        <taxon>Agaricomycetes</taxon>
        <taxon>Agaricomycetidae</taxon>
        <taxon>Boletales</taxon>
        <taxon>Sclerodermatineae</taxon>
        <taxon>Pisolithaceae</taxon>
        <taxon>Pisolithus</taxon>
    </lineage>
</organism>
<name>A0A0C3IMC3_PISTI</name>
<protein>
    <submittedName>
        <fullName evidence="1">Uncharacterized protein</fullName>
    </submittedName>
</protein>
<accession>A0A0C3IMC3</accession>
<reference evidence="1 2" key="1">
    <citation type="submission" date="2014-04" db="EMBL/GenBank/DDBJ databases">
        <authorList>
            <consortium name="DOE Joint Genome Institute"/>
            <person name="Kuo A."/>
            <person name="Kohler A."/>
            <person name="Costa M.D."/>
            <person name="Nagy L.G."/>
            <person name="Floudas D."/>
            <person name="Copeland A."/>
            <person name="Barry K.W."/>
            <person name="Cichocki N."/>
            <person name="Veneault-Fourrey C."/>
            <person name="LaButti K."/>
            <person name="Lindquist E.A."/>
            <person name="Lipzen A."/>
            <person name="Lundell T."/>
            <person name="Morin E."/>
            <person name="Murat C."/>
            <person name="Sun H."/>
            <person name="Tunlid A."/>
            <person name="Henrissat B."/>
            <person name="Grigoriev I.V."/>
            <person name="Hibbett D.S."/>
            <person name="Martin F."/>
            <person name="Nordberg H.P."/>
            <person name="Cantor M.N."/>
            <person name="Hua S.X."/>
        </authorList>
    </citation>
    <scope>NUCLEOTIDE SEQUENCE [LARGE SCALE GENOMIC DNA]</scope>
    <source>
        <strain evidence="1 2">Marx 270</strain>
    </source>
</reference>
<reference evidence="2" key="2">
    <citation type="submission" date="2015-01" db="EMBL/GenBank/DDBJ databases">
        <title>Evolutionary Origins and Diversification of the Mycorrhizal Mutualists.</title>
        <authorList>
            <consortium name="DOE Joint Genome Institute"/>
            <consortium name="Mycorrhizal Genomics Consortium"/>
            <person name="Kohler A."/>
            <person name="Kuo A."/>
            <person name="Nagy L.G."/>
            <person name="Floudas D."/>
            <person name="Copeland A."/>
            <person name="Barry K.W."/>
            <person name="Cichocki N."/>
            <person name="Veneault-Fourrey C."/>
            <person name="LaButti K."/>
            <person name="Lindquist E.A."/>
            <person name="Lipzen A."/>
            <person name="Lundell T."/>
            <person name="Morin E."/>
            <person name="Murat C."/>
            <person name="Riley R."/>
            <person name="Ohm R."/>
            <person name="Sun H."/>
            <person name="Tunlid A."/>
            <person name="Henrissat B."/>
            <person name="Grigoriev I.V."/>
            <person name="Hibbett D.S."/>
            <person name="Martin F."/>
        </authorList>
    </citation>
    <scope>NUCLEOTIDE SEQUENCE [LARGE SCALE GENOMIC DNA]</scope>
    <source>
        <strain evidence="2">Marx 270</strain>
    </source>
</reference>
<evidence type="ECO:0000313" key="2">
    <source>
        <dbReference type="Proteomes" id="UP000054217"/>
    </source>
</evidence>
<proteinExistence type="predicted"/>
<gene>
    <name evidence="1" type="ORF">M404DRAFT_1005622</name>
</gene>
<dbReference type="InParanoid" id="A0A0C3IMC3"/>
<dbReference type="AlphaFoldDB" id="A0A0C3IMC3"/>
<evidence type="ECO:0000313" key="1">
    <source>
        <dbReference type="EMBL" id="KIN98107.1"/>
    </source>
</evidence>
<dbReference type="EMBL" id="KN832019">
    <property type="protein sequence ID" value="KIN98107.1"/>
    <property type="molecule type" value="Genomic_DNA"/>
</dbReference>